<sequence length="222" mass="26094">MLKRKRQSNTQLVVAGRQVDIADQIQDFLELRQLYNAAMRKVKTKVEILDEEFQVRYNHNPIHHIECRLKTPQSIIEKLNRKGYELSLESIRKNIMDIAGIRVICNYIDDIYTIADLLLKQDDVALVRKRDYIANPKENGYRSLHLVVVTPVFLSDRKEHVPVEVQIRTIAMDCWASLEHNLIYKSSRPLPDNIKEQLKECADAVNAIDMKIRDIYRQLWQL</sequence>
<keyword evidence="3" id="KW-0418">Kinase</keyword>
<dbReference type="CDD" id="cd05399">
    <property type="entry name" value="NT_Rel-Spo_like"/>
    <property type="match status" value="1"/>
</dbReference>
<organism evidence="3 4">
    <name type="scientific">Thermoclostridium stercorarium subsp. leptospartum DSM 9219</name>
    <dbReference type="NCBI Taxonomy" id="1346611"/>
    <lineage>
        <taxon>Bacteria</taxon>
        <taxon>Bacillati</taxon>
        <taxon>Bacillota</taxon>
        <taxon>Clostridia</taxon>
        <taxon>Eubacteriales</taxon>
        <taxon>Oscillospiraceae</taxon>
        <taxon>Thermoclostridium</taxon>
    </lineage>
</organism>
<dbReference type="PANTHER" id="PTHR47837">
    <property type="entry name" value="GTP PYROPHOSPHOKINASE YJBM"/>
    <property type="match status" value="1"/>
</dbReference>
<dbReference type="GO" id="GO:0016301">
    <property type="term" value="F:kinase activity"/>
    <property type="evidence" value="ECO:0007669"/>
    <property type="project" value="UniProtKB-KW"/>
</dbReference>
<evidence type="ECO:0000259" key="2">
    <source>
        <dbReference type="SMART" id="SM00954"/>
    </source>
</evidence>
<dbReference type="GO" id="GO:0015970">
    <property type="term" value="P:guanosine tetraphosphate biosynthetic process"/>
    <property type="evidence" value="ECO:0007669"/>
    <property type="project" value="UniProtKB-UniPathway"/>
</dbReference>
<dbReference type="PANTHER" id="PTHR47837:SF2">
    <property type="entry name" value="GTP PYROPHOSPHOKINASE YWAC"/>
    <property type="match status" value="1"/>
</dbReference>
<evidence type="ECO:0000313" key="3">
    <source>
        <dbReference type="EMBL" id="ANX02138.1"/>
    </source>
</evidence>
<dbReference type="UniPathway" id="UPA00908">
    <property type="reaction ID" value="UER00884"/>
</dbReference>
<dbReference type="EMBL" id="CP014673">
    <property type="protein sequence ID" value="ANX02138.1"/>
    <property type="molecule type" value="Genomic_DNA"/>
</dbReference>
<dbReference type="InterPro" id="IPR007685">
    <property type="entry name" value="RelA_SpoT"/>
</dbReference>
<dbReference type="Pfam" id="PF04607">
    <property type="entry name" value="RelA_SpoT"/>
    <property type="match status" value="1"/>
</dbReference>
<evidence type="ECO:0000256" key="1">
    <source>
        <dbReference type="ARBA" id="ARBA00004976"/>
    </source>
</evidence>
<comment type="pathway">
    <text evidence="1">Purine metabolism; ppGpp biosynthesis; ppGpp from GTP: step 1/2.</text>
</comment>
<evidence type="ECO:0000313" key="4">
    <source>
        <dbReference type="Proteomes" id="UP000092931"/>
    </source>
</evidence>
<reference evidence="3 4" key="1">
    <citation type="submission" date="2016-02" db="EMBL/GenBank/DDBJ databases">
        <title>Comparison of Clostridium stercorarium subspecies using comparative genomics and transcriptomics.</title>
        <authorList>
            <person name="Schellenberg J."/>
            <person name="Thallinger G."/>
            <person name="Levin D.B."/>
            <person name="Zhang X."/>
            <person name="Alvare G."/>
            <person name="Fristensky B."/>
            <person name="Sparling R."/>
        </authorList>
    </citation>
    <scope>NUCLEOTIDE SEQUENCE [LARGE SCALE GENOMIC DNA]</scope>
    <source>
        <strain evidence="3 4">DSM 9219</strain>
    </source>
</reference>
<dbReference type="InterPro" id="IPR043519">
    <property type="entry name" value="NT_sf"/>
</dbReference>
<dbReference type="SUPFAM" id="SSF81301">
    <property type="entry name" value="Nucleotidyltransferase"/>
    <property type="match status" value="1"/>
</dbReference>
<dbReference type="Gene3D" id="1.10.287.860">
    <property type="entry name" value="Nucleotidyltransferase"/>
    <property type="match status" value="1"/>
</dbReference>
<dbReference type="Proteomes" id="UP000092931">
    <property type="component" value="Chromosome"/>
</dbReference>
<dbReference type="InterPro" id="IPR052366">
    <property type="entry name" value="GTP_Pyrophosphokinase"/>
</dbReference>
<protein>
    <submittedName>
        <fullName evidence="3">GTP pyrophosphokinase</fullName>
    </submittedName>
</protein>
<gene>
    <name evidence="3" type="ORF">CSTERLE_11445</name>
</gene>
<dbReference type="Gene3D" id="3.30.460.10">
    <property type="entry name" value="Beta Polymerase, domain 2"/>
    <property type="match status" value="1"/>
</dbReference>
<dbReference type="SMART" id="SM00954">
    <property type="entry name" value="RelA_SpoT"/>
    <property type="match status" value="1"/>
</dbReference>
<proteinExistence type="predicted"/>
<dbReference type="AlphaFoldDB" id="A0A1B1YN03"/>
<dbReference type="RefSeq" id="WP_034839928.1">
    <property type="nucleotide sequence ID" value="NZ_CP014673.1"/>
</dbReference>
<keyword evidence="3" id="KW-0808">Transferase</keyword>
<accession>A0A1B1YN03</accession>
<feature type="domain" description="RelA/SpoT" evidence="2">
    <location>
        <begin position="67"/>
        <end position="190"/>
    </location>
</feature>
<name>A0A1B1YN03_THEST</name>